<keyword evidence="4" id="KW-1185">Reference proteome</keyword>
<keyword evidence="1" id="KW-0812">Transmembrane</keyword>
<protein>
    <submittedName>
        <fullName evidence="3">Glycosyltransferase involved in cell wall bisynthesis</fullName>
    </submittedName>
</protein>
<dbReference type="SUPFAM" id="SSF53756">
    <property type="entry name" value="UDP-Glycosyltransferase/glycogen phosphorylase"/>
    <property type="match status" value="1"/>
</dbReference>
<dbReference type="InterPro" id="IPR001296">
    <property type="entry name" value="Glyco_trans_1"/>
</dbReference>
<gene>
    <name evidence="3" type="ORF">SAMN05444409_2968</name>
</gene>
<evidence type="ECO:0000256" key="1">
    <source>
        <dbReference type="SAM" id="Phobius"/>
    </source>
</evidence>
<dbReference type="Proteomes" id="UP000185207">
    <property type="component" value="Unassembled WGS sequence"/>
</dbReference>
<keyword evidence="1" id="KW-0472">Membrane</keyword>
<keyword evidence="3" id="KW-0808">Transferase</keyword>
<sequence length="372" mass="42210">MDKRIKIAIATNGRLKPMGTFSRNYIEYLPFAKIVLFGGFIPYFYMGTSQKQQKILRYWYSLLSLKNQTKLDKLIKNRFKKILQKEKVNCVLAEFMNTGSAIREACKELNIPIVANVLGYEIHQDAVVEKNHQEYRKLANYKSIVVPVAKNMIPKLKNVGFLDSQIIFSPLGARDEFFEINPDYSSKRFIAIGRFAEMKSPLSTIKAFHKVLKNFPNAKLTFAGDGELFEDTKNLVDQLSIQDSVEFVGWISPEEQINLLSKSAIFIQHSVTTSIGDAEGTPVAILEASAAGLPIVSTKHGGIVDTVIDGKTGYLVDENDWEEMGNRMEELLRSPELIEEFGQNGRQFILENFSMKKHIEEIEKAIRTIVKL</sequence>
<evidence type="ECO:0000259" key="2">
    <source>
        <dbReference type="Pfam" id="PF00534"/>
    </source>
</evidence>
<accession>A0A1N6ISY7</accession>
<dbReference type="Pfam" id="PF00534">
    <property type="entry name" value="Glycos_transf_1"/>
    <property type="match status" value="1"/>
</dbReference>
<feature type="transmembrane region" description="Helical" evidence="1">
    <location>
        <begin position="25"/>
        <end position="45"/>
    </location>
</feature>
<dbReference type="EMBL" id="FSRK01000002">
    <property type="protein sequence ID" value="SIO35129.1"/>
    <property type="molecule type" value="Genomic_DNA"/>
</dbReference>
<feature type="domain" description="Glycosyl transferase family 1" evidence="2">
    <location>
        <begin position="176"/>
        <end position="347"/>
    </location>
</feature>
<keyword evidence="1" id="KW-1133">Transmembrane helix</keyword>
<evidence type="ECO:0000313" key="4">
    <source>
        <dbReference type="Proteomes" id="UP000185207"/>
    </source>
</evidence>
<organism evidence="3 4">
    <name type="scientific">Epilithonimonas zeae</name>
    <dbReference type="NCBI Taxonomy" id="1416779"/>
    <lineage>
        <taxon>Bacteria</taxon>
        <taxon>Pseudomonadati</taxon>
        <taxon>Bacteroidota</taxon>
        <taxon>Flavobacteriia</taxon>
        <taxon>Flavobacteriales</taxon>
        <taxon>Weeksellaceae</taxon>
        <taxon>Chryseobacterium group</taxon>
        <taxon>Epilithonimonas</taxon>
    </lineage>
</organism>
<dbReference type="Gene3D" id="3.40.50.2000">
    <property type="entry name" value="Glycogen Phosphorylase B"/>
    <property type="match status" value="2"/>
</dbReference>
<dbReference type="AlphaFoldDB" id="A0A1N6ISY7"/>
<name>A0A1N6ISY7_9FLAO</name>
<dbReference type="GO" id="GO:0016757">
    <property type="term" value="F:glycosyltransferase activity"/>
    <property type="evidence" value="ECO:0007669"/>
    <property type="project" value="InterPro"/>
</dbReference>
<dbReference type="STRING" id="1416779.SAMN05444409_2968"/>
<evidence type="ECO:0000313" key="3">
    <source>
        <dbReference type="EMBL" id="SIO35129.1"/>
    </source>
</evidence>
<proteinExistence type="predicted"/>
<dbReference type="RefSeq" id="WP_074236104.1">
    <property type="nucleotide sequence ID" value="NZ_FSRK01000002.1"/>
</dbReference>
<dbReference type="PANTHER" id="PTHR12526:SF630">
    <property type="entry name" value="GLYCOSYLTRANSFERASE"/>
    <property type="match status" value="1"/>
</dbReference>
<dbReference type="PANTHER" id="PTHR12526">
    <property type="entry name" value="GLYCOSYLTRANSFERASE"/>
    <property type="match status" value="1"/>
</dbReference>
<dbReference type="CDD" id="cd03801">
    <property type="entry name" value="GT4_PimA-like"/>
    <property type="match status" value="1"/>
</dbReference>
<dbReference type="OrthoDB" id="9795068at2"/>
<reference evidence="4" key="1">
    <citation type="submission" date="2016-11" db="EMBL/GenBank/DDBJ databases">
        <authorList>
            <person name="Varghese N."/>
            <person name="Submissions S."/>
        </authorList>
    </citation>
    <scope>NUCLEOTIDE SEQUENCE [LARGE SCALE GENOMIC DNA]</scope>
    <source>
        <strain evidence="4">DSM 27623</strain>
    </source>
</reference>